<dbReference type="AlphaFoldDB" id="A0A7W9UR17"/>
<keyword evidence="3" id="KW-1185">Reference proteome</keyword>
<gene>
    <name evidence="2" type="ORF">FHS34_003471</name>
</gene>
<dbReference type="SUPFAM" id="SSF143011">
    <property type="entry name" value="RelE-like"/>
    <property type="match status" value="1"/>
</dbReference>
<dbReference type="InterPro" id="IPR035093">
    <property type="entry name" value="RelE/ParE_toxin_dom_sf"/>
</dbReference>
<sequence>MTYEIIFEPNALNAAARFLEEDPAGLAKVLDAIDELAQDPRPVASTPYGLDIRRLRVDDYRVLYVIESEIIRILVTHLGRTAWLGDLRHGENAGVVRPQRVL</sequence>
<evidence type="ECO:0000256" key="1">
    <source>
        <dbReference type="ARBA" id="ARBA00022649"/>
    </source>
</evidence>
<dbReference type="Proteomes" id="UP000585836">
    <property type="component" value="Unassembled WGS sequence"/>
</dbReference>
<dbReference type="RefSeq" id="WP_184966090.1">
    <property type="nucleotide sequence ID" value="NZ_BAAAWF010000057.1"/>
</dbReference>
<organism evidence="2 3">
    <name type="scientific">Streptomyces echinatus</name>
    <dbReference type="NCBI Taxonomy" id="67293"/>
    <lineage>
        <taxon>Bacteria</taxon>
        <taxon>Bacillati</taxon>
        <taxon>Actinomycetota</taxon>
        <taxon>Actinomycetes</taxon>
        <taxon>Kitasatosporales</taxon>
        <taxon>Streptomycetaceae</taxon>
        <taxon>Streptomyces</taxon>
    </lineage>
</organism>
<protein>
    <submittedName>
        <fullName evidence="2">mRNA interferase RelE/StbE</fullName>
    </submittedName>
</protein>
<dbReference type="EMBL" id="JACHJK010000005">
    <property type="protein sequence ID" value="MBB5928008.1"/>
    <property type="molecule type" value="Genomic_DNA"/>
</dbReference>
<keyword evidence="1" id="KW-1277">Toxin-antitoxin system</keyword>
<reference evidence="2 3" key="1">
    <citation type="submission" date="2020-08" db="EMBL/GenBank/DDBJ databases">
        <title>Genomic Encyclopedia of Type Strains, Phase III (KMG-III): the genomes of soil and plant-associated and newly described type strains.</title>
        <authorList>
            <person name="Whitman W."/>
        </authorList>
    </citation>
    <scope>NUCLEOTIDE SEQUENCE [LARGE SCALE GENOMIC DNA]</scope>
    <source>
        <strain evidence="2 3">CECT 3313</strain>
    </source>
</reference>
<evidence type="ECO:0000313" key="2">
    <source>
        <dbReference type="EMBL" id="MBB5928008.1"/>
    </source>
</evidence>
<dbReference type="InterPro" id="IPR007712">
    <property type="entry name" value="RelE/ParE_toxin"/>
</dbReference>
<comment type="caution">
    <text evidence="2">The sequence shown here is derived from an EMBL/GenBank/DDBJ whole genome shotgun (WGS) entry which is preliminary data.</text>
</comment>
<accession>A0A7W9UR17</accession>
<name>A0A7W9UR17_9ACTN</name>
<evidence type="ECO:0000313" key="3">
    <source>
        <dbReference type="Proteomes" id="UP000585836"/>
    </source>
</evidence>
<proteinExistence type="predicted"/>
<dbReference type="Pfam" id="PF05016">
    <property type="entry name" value="ParE_toxin"/>
    <property type="match status" value="1"/>
</dbReference>
<dbReference type="Gene3D" id="3.30.2310.20">
    <property type="entry name" value="RelE-like"/>
    <property type="match status" value="1"/>
</dbReference>